<dbReference type="Pfam" id="PF00664">
    <property type="entry name" value="ABC_membrane"/>
    <property type="match status" value="2"/>
</dbReference>
<dbReference type="FunFam" id="3.40.50.300:FF:000074">
    <property type="entry name" value="Multidrug resistance-associated protein 5 isoform 1"/>
    <property type="match status" value="1"/>
</dbReference>
<dbReference type="EMBL" id="MT524895">
    <property type="protein sequence ID" value="QNH67950.1"/>
    <property type="molecule type" value="mRNA"/>
</dbReference>
<evidence type="ECO:0000256" key="2">
    <source>
        <dbReference type="ARBA" id="ARBA00009726"/>
    </source>
</evidence>
<dbReference type="PROSITE" id="PS50893">
    <property type="entry name" value="ABC_TRANSPORTER_2"/>
    <property type="match status" value="2"/>
</dbReference>
<evidence type="ECO:0000256" key="9">
    <source>
        <dbReference type="ARBA" id="ARBA00023136"/>
    </source>
</evidence>
<dbReference type="InterPro" id="IPR011527">
    <property type="entry name" value="ABC1_TM_dom"/>
</dbReference>
<evidence type="ECO:0000256" key="12">
    <source>
        <dbReference type="SAM" id="Phobius"/>
    </source>
</evidence>
<feature type="transmembrane region" description="Helical" evidence="12">
    <location>
        <begin position="183"/>
        <end position="202"/>
    </location>
</feature>
<dbReference type="InterPro" id="IPR056227">
    <property type="entry name" value="TMD0_ABC"/>
</dbReference>
<sequence length="1536" mass="176605">MDFFTYLEQTRVGYDQVMEKGRGKNKRSVLVHKDPLFSIKLWNLNSRIHECLPRTNNFVEAWHNLFSSMLSKHPLLYSLIDTFRLDQRKNEDIIIQLKTGIVYKRPPKYIVLDNRIQEIMKEYSLENFKNPDFSDCFRKTVLIWIPCFVLFFYSPISVYLSFNNSKRNETNLKCNRNLYMAKITIGFMLIGIELVNLVIEIIDSRNSTLIYLADFLKPTILIISYAYSIWLMNFYHKNERKFSVLLTTFWTILTICFAINLRSNILSYDIMVTTKQSIFFWLLIGSLILIISNWFLSLFSEFEKNLNSKIYPESNSSLLSWLTFSWISKLIYIGYKKSITENHVWELDDENKTESLGEELEAEWKQSFDKKRSKNFQSFKTLFKKTKIHDELEMDPNVQNTEKKPSLGLCLLKIHLKNIVCVVILILTLDLLDLLGPLILDGLINFVSDERYSKIVGLFFCLLIFLRLIAMSFCLQHSFYYAFLAGVRTRSALMHLIYKKSLRLSTESRRKATTGEILNLMQVNTQIFIELSQYGHQVLTAPIKIIASTILLWNYIGPAVFAGLAAMAILVPLNSLFTNQYFKAESEKLKLNDSKMKILNEVLNGIKISFVSLLTYIYIDEKNLMTPNVAFVALSLFNTIKIPIFLFGPALTNFLKTLVSLRRIQNFLVLDEIETDQISYKENKENAVVFANTSFSWEKSSQELVLKNINCSIPHQKLVAVVGKVGCGKSSFLSSILGEMYKTKGYLNIDGTISYVAQQAWIQNASVRENIIFGNQLDYKFYNRIIQGCALQTDLDILVAGDKTEIGEKGINLSGGQKQRISVARAIYNNADIYLFDDPLSAVDAHVGRHIFENVMGPNGILKNKTRILVTNSINFLPEVDLIFLFENGQIVENGGYNELMKLNGYFTRFINNSFVNETEKENEEKNDTIIQKEENEELVYEQFDVKEDKEFFEKSKNEKIIEIEKRESGNLKAKTIYEYFKASSLLITFLFLLGYTLLNVFYALSNFWLSEWTNANIEESGDKMDKGFRILVYELISVIMITNSSRNFHQNMLQSIMHSTMQFFESTPIGRILNRFSKDVINLEYIIPVSFKDFVFWIFDLITNIVVVSISTPFFLTILLPAFFVYLIIQRFFVASSSQLKRLDATTRSPIYSHFGETLNGISSIKAYKAESRFINLIEKKINENNSFFYPSLTTKRWCTVQIEFLANILIFFACIFAVNAKGSISPGLIGLSITFALNISLVLSYSVKSAADLESNLTSVERINEYCNTPQEADWENKNYKPDEKWPQSGEIKFVDYSVKYREDLDFALKKINCQIRPSEKVGIVGRTGAGKSSLSLALFRLLETREGEILIDGMNTKRMGLHDLRQKLTIIPQDPVLFSGTLRMNLDPFEQSSDEQIWNALEKAHLKNFVEKLDKKLLFECSEGGENLSVGQRQLICLARALLRNSKILLLDEATAAIDHNTDDLIQETIRTAFSQCTVITIAHRLNTILDSDRIMVLDKGRIVEFDTPVNLLSNKCGLFYSMAKAANISSAK</sequence>
<dbReference type="CDD" id="cd03244">
    <property type="entry name" value="ABCC_MRP_domain2"/>
    <property type="match status" value="1"/>
</dbReference>
<dbReference type="InterPro" id="IPR003593">
    <property type="entry name" value="AAA+_ATPase"/>
</dbReference>
<dbReference type="PROSITE" id="PS00211">
    <property type="entry name" value="ABC_TRANSPORTER_1"/>
    <property type="match status" value="2"/>
</dbReference>
<feature type="transmembrane region" description="Helical" evidence="12">
    <location>
        <begin position="983"/>
        <end position="1005"/>
    </location>
</feature>
<feature type="transmembrane region" description="Helical" evidence="12">
    <location>
        <begin position="242"/>
        <end position="263"/>
    </location>
</feature>
<evidence type="ECO:0000256" key="3">
    <source>
        <dbReference type="ARBA" id="ARBA00022448"/>
    </source>
</evidence>
<dbReference type="InterPro" id="IPR050173">
    <property type="entry name" value="ABC_transporter_C-like"/>
</dbReference>
<dbReference type="InterPro" id="IPR027417">
    <property type="entry name" value="P-loop_NTPase"/>
</dbReference>
<dbReference type="GO" id="GO:0005524">
    <property type="term" value="F:ATP binding"/>
    <property type="evidence" value="ECO:0007669"/>
    <property type="project" value="UniProtKB-KW"/>
</dbReference>
<accession>A0A7H9SN30</accession>
<feature type="transmembrane region" description="Helical" evidence="12">
    <location>
        <begin position="208"/>
        <end position="230"/>
    </location>
</feature>
<evidence type="ECO:0000256" key="10">
    <source>
        <dbReference type="ARBA" id="ARBA00024220"/>
    </source>
</evidence>
<dbReference type="GO" id="GO:0012505">
    <property type="term" value="C:endomembrane system"/>
    <property type="evidence" value="ECO:0007669"/>
    <property type="project" value="UniProtKB-SubCell"/>
</dbReference>
<feature type="transmembrane region" description="Helical" evidence="12">
    <location>
        <begin position="419"/>
        <end position="440"/>
    </location>
</feature>
<dbReference type="CDD" id="cd18603">
    <property type="entry name" value="ABC_6TM_MRP1_2_3_6_D2_like"/>
    <property type="match status" value="1"/>
</dbReference>
<feature type="transmembrane region" description="Helical" evidence="12">
    <location>
        <begin position="555"/>
        <end position="577"/>
    </location>
</feature>
<proteinExistence type="evidence at transcript level"/>
<keyword evidence="9 12" id="KW-0472">Membrane</keyword>
<keyword evidence="3" id="KW-0813">Transport</keyword>
<feature type="transmembrane region" description="Helical" evidence="12">
    <location>
        <begin position="631"/>
        <end position="655"/>
    </location>
</feature>
<keyword evidence="4 12" id="KW-0812">Transmembrane</keyword>
<keyword evidence="6" id="KW-0547">Nucleotide-binding</keyword>
<name>A0A7H9SN30_BRAPC</name>
<dbReference type="Gene3D" id="3.40.50.300">
    <property type="entry name" value="P-loop containing nucleotide triphosphate hydrolases"/>
    <property type="match status" value="2"/>
</dbReference>
<evidence type="ECO:0000256" key="7">
    <source>
        <dbReference type="ARBA" id="ARBA00022840"/>
    </source>
</evidence>
<dbReference type="InterPro" id="IPR017871">
    <property type="entry name" value="ABC_transporter-like_CS"/>
</dbReference>
<feature type="transmembrane region" description="Helical" evidence="12">
    <location>
        <begin position="1206"/>
        <end position="1224"/>
    </location>
</feature>
<dbReference type="SUPFAM" id="SSF90123">
    <property type="entry name" value="ABC transporter transmembrane region"/>
    <property type="match status" value="2"/>
</dbReference>
<evidence type="ECO:0000256" key="11">
    <source>
        <dbReference type="ARBA" id="ARBA00047523"/>
    </source>
</evidence>
<evidence type="ECO:0000259" key="14">
    <source>
        <dbReference type="PROSITE" id="PS50929"/>
    </source>
</evidence>
<evidence type="ECO:0000313" key="15">
    <source>
        <dbReference type="EMBL" id="QNH67950.1"/>
    </source>
</evidence>
<reference evidence="15" key="2">
    <citation type="submission" date="2020-05" db="EMBL/GenBank/DDBJ databases">
        <authorList>
            <person name="Kang H.-M."/>
            <person name="Kim M.-S."/>
            <person name="Lee J.-S."/>
        </authorList>
    </citation>
    <scope>NUCLEOTIDE SEQUENCE</scope>
</reference>
<keyword evidence="7 15" id="KW-0067">ATP-binding</keyword>
<dbReference type="PROSITE" id="PS50929">
    <property type="entry name" value="ABC_TM1F"/>
    <property type="match status" value="2"/>
</dbReference>
<dbReference type="InterPro" id="IPR036640">
    <property type="entry name" value="ABC1_TM_sf"/>
</dbReference>
<protein>
    <recommendedName>
        <fullName evidence="10">ABC-type glutathione-S-conjugate transporter</fullName>
        <ecNumber evidence="10">7.6.2.3</ecNumber>
    </recommendedName>
</protein>
<reference evidence="15" key="1">
    <citation type="journal article" date="2020" name="Comp. Biochem. Physiol. Part D Genomics Proteomics">
        <title>The genome of the marine monogonont rotifer Brachionus rotundiformis and insight into species-specific detoxification components in Brachionus spp.</title>
        <authorList>
            <person name="Kang H.M."/>
            <person name="Kim M.S."/>
            <person name="Choi B.S."/>
            <person name="Kim D.H."/>
            <person name="Kim H.J."/>
            <person name="Hwang U.K."/>
            <person name="Hagiwara A."/>
            <person name="Lee J.S."/>
        </authorList>
    </citation>
    <scope>NUCLEOTIDE SEQUENCE</scope>
</reference>
<dbReference type="FunFam" id="1.20.1560.10:FF:000010">
    <property type="entry name" value="Multidrug resistance-associated ABC transporter"/>
    <property type="match status" value="1"/>
</dbReference>
<organism evidence="15">
    <name type="scientific">Brachionus plicatilis</name>
    <name type="common">Marine rotifer</name>
    <name type="synonym">Brachionus muelleri</name>
    <dbReference type="NCBI Taxonomy" id="10195"/>
    <lineage>
        <taxon>Eukaryota</taxon>
        <taxon>Metazoa</taxon>
        <taxon>Spiralia</taxon>
        <taxon>Gnathifera</taxon>
        <taxon>Rotifera</taxon>
        <taxon>Eurotatoria</taxon>
        <taxon>Monogononta</taxon>
        <taxon>Pseudotrocha</taxon>
        <taxon>Ploima</taxon>
        <taxon>Brachionidae</taxon>
        <taxon>Brachionus</taxon>
    </lineage>
</organism>
<dbReference type="Pfam" id="PF24357">
    <property type="entry name" value="TMD0_ABC"/>
    <property type="match status" value="1"/>
</dbReference>
<feature type="transmembrane region" description="Helical" evidence="12">
    <location>
        <begin position="278"/>
        <end position="299"/>
    </location>
</feature>
<dbReference type="CDD" id="cd03250">
    <property type="entry name" value="ABCC_MRP_domain1"/>
    <property type="match status" value="1"/>
</dbReference>
<evidence type="ECO:0000256" key="8">
    <source>
        <dbReference type="ARBA" id="ARBA00022989"/>
    </source>
</evidence>
<dbReference type="Pfam" id="PF00005">
    <property type="entry name" value="ABC_tran"/>
    <property type="match status" value="2"/>
</dbReference>
<evidence type="ECO:0000256" key="4">
    <source>
        <dbReference type="ARBA" id="ARBA00022692"/>
    </source>
</evidence>
<dbReference type="PANTHER" id="PTHR24223">
    <property type="entry name" value="ATP-BINDING CASSETTE SUB-FAMILY C"/>
    <property type="match status" value="1"/>
</dbReference>
<dbReference type="InterPro" id="IPR003439">
    <property type="entry name" value="ABC_transporter-like_ATP-bd"/>
</dbReference>
<dbReference type="GO" id="GO:0015431">
    <property type="term" value="F:ABC-type glutathione S-conjugate transporter activity"/>
    <property type="evidence" value="ECO:0007669"/>
    <property type="project" value="UniProtKB-EC"/>
</dbReference>
<keyword evidence="5" id="KW-0677">Repeat</keyword>
<feature type="transmembrane region" description="Helical" evidence="12">
    <location>
        <begin position="452"/>
        <end position="470"/>
    </location>
</feature>
<dbReference type="GO" id="GO:0016887">
    <property type="term" value="F:ATP hydrolysis activity"/>
    <property type="evidence" value="ECO:0007669"/>
    <property type="project" value="InterPro"/>
</dbReference>
<feature type="domain" description="ABC transporter" evidence="13">
    <location>
        <begin position="1294"/>
        <end position="1528"/>
    </location>
</feature>
<comment type="catalytic activity">
    <reaction evidence="11">
        <text>leukotriene C4(in) + ATP + H2O = leukotriene C4(out) + ADP + phosphate + H(+)</text>
        <dbReference type="Rhea" id="RHEA:38963"/>
        <dbReference type="ChEBI" id="CHEBI:15377"/>
        <dbReference type="ChEBI" id="CHEBI:15378"/>
        <dbReference type="ChEBI" id="CHEBI:30616"/>
        <dbReference type="ChEBI" id="CHEBI:43474"/>
        <dbReference type="ChEBI" id="CHEBI:57973"/>
        <dbReference type="ChEBI" id="CHEBI:456216"/>
    </reaction>
    <physiologicalReaction direction="left-to-right" evidence="11">
        <dbReference type="Rhea" id="RHEA:38964"/>
    </physiologicalReaction>
</comment>
<dbReference type="SMART" id="SM00382">
    <property type="entry name" value="AAA"/>
    <property type="match status" value="2"/>
</dbReference>
<dbReference type="Gene3D" id="1.20.1560.10">
    <property type="entry name" value="ABC transporter type 1, transmembrane domain"/>
    <property type="match status" value="2"/>
</dbReference>
<dbReference type="SUPFAM" id="SSF52540">
    <property type="entry name" value="P-loop containing nucleoside triphosphate hydrolases"/>
    <property type="match status" value="2"/>
</dbReference>
<feature type="domain" description="ABC transmembrane type-1" evidence="14">
    <location>
        <begin position="1032"/>
        <end position="1257"/>
    </location>
</feature>
<feature type="domain" description="ABC transmembrane type-1" evidence="14">
    <location>
        <begin position="422"/>
        <end position="608"/>
    </location>
</feature>
<feature type="transmembrane region" description="Helical" evidence="12">
    <location>
        <begin position="1106"/>
        <end position="1130"/>
    </location>
</feature>
<dbReference type="EC" id="7.6.2.3" evidence="10"/>
<comment type="subcellular location">
    <subcellularLocation>
        <location evidence="1">Vacuole membrane</location>
        <topology evidence="1">Multi-pass membrane protein</topology>
    </subcellularLocation>
</comment>
<keyword evidence="8 12" id="KW-1133">Transmembrane helix</keyword>
<evidence type="ECO:0000256" key="5">
    <source>
        <dbReference type="ARBA" id="ARBA00022737"/>
    </source>
</evidence>
<evidence type="ECO:0000256" key="1">
    <source>
        <dbReference type="ARBA" id="ARBA00004128"/>
    </source>
</evidence>
<feature type="transmembrane region" description="Helical" evidence="12">
    <location>
        <begin position="141"/>
        <end position="162"/>
    </location>
</feature>
<feature type="domain" description="ABC transporter" evidence="13">
    <location>
        <begin position="688"/>
        <end position="913"/>
    </location>
</feature>
<evidence type="ECO:0000256" key="6">
    <source>
        <dbReference type="ARBA" id="ARBA00022741"/>
    </source>
</evidence>
<evidence type="ECO:0000259" key="13">
    <source>
        <dbReference type="PROSITE" id="PS50893"/>
    </source>
</evidence>
<dbReference type="GO" id="GO:0016020">
    <property type="term" value="C:membrane"/>
    <property type="evidence" value="ECO:0007669"/>
    <property type="project" value="InterPro"/>
</dbReference>
<dbReference type="PANTHER" id="PTHR24223:SF443">
    <property type="entry name" value="MULTIDRUG-RESISTANCE LIKE PROTEIN 1, ISOFORM I"/>
    <property type="match status" value="1"/>
</dbReference>
<comment type="similarity">
    <text evidence="2">Belongs to the ABC transporter superfamily. ABCC family. Conjugate transporter (TC 3.A.1.208) subfamily.</text>
</comment>
<dbReference type="FunFam" id="3.40.50.300:FF:000997">
    <property type="entry name" value="Multidrug resistance-associated protein 1"/>
    <property type="match status" value="1"/>
</dbReference>